<accession>A0A0D0APE8</accession>
<sequence>MSSDVLTRVHYLLFSPEYHLIMPKVYISTFAKSTTIQAARIQMVDDLDDYPELQHIMPPLCSLSLLQLPGNEAMMELLQTASKKRPTKVVAFLAQKSLDGSFLPEVLSGELYFATILCPSKGFSYN</sequence>
<dbReference type="EMBL" id="KN834848">
    <property type="protein sequence ID" value="KIK52135.1"/>
    <property type="molecule type" value="Genomic_DNA"/>
</dbReference>
<reference evidence="1 2" key="1">
    <citation type="submission" date="2014-04" db="EMBL/GenBank/DDBJ databases">
        <title>Evolutionary Origins and Diversification of the Mycorrhizal Mutualists.</title>
        <authorList>
            <consortium name="DOE Joint Genome Institute"/>
            <consortium name="Mycorrhizal Genomics Consortium"/>
            <person name="Kohler A."/>
            <person name="Kuo A."/>
            <person name="Nagy L.G."/>
            <person name="Floudas D."/>
            <person name="Copeland A."/>
            <person name="Barry K.W."/>
            <person name="Cichocki N."/>
            <person name="Veneault-Fourrey C."/>
            <person name="LaButti K."/>
            <person name="Lindquist E.A."/>
            <person name="Lipzen A."/>
            <person name="Lundell T."/>
            <person name="Morin E."/>
            <person name="Murat C."/>
            <person name="Riley R."/>
            <person name="Ohm R."/>
            <person name="Sun H."/>
            <person name="Tunlid A."/>
            <person name="Henrissat B."/>
            <person name="Grigoriev I.V."/>
            <person name="Hibbett D.S."/>
            <person name="Martin F."/>
        </authorList>
    </citation>
    <scope>NUCLEOTIDE SEQUENCE [LARGE SCALE GENOMIC DNA]</scope>
    <source>
        <strain evidence="1 2">FD-317 M1</strain>
    </source>
</reference>
<evidence type="ECO:0000313" key="2">
    <source>
        <dbReference type="Proteomes" id="UP000053593"/>
    </source>
</evidence>
<evidence type="ECO:0000313" key="1">
    <source>
        <dbReference type="EMBL" id="KIK52135.1"/>
    </source>
</evidence>
<dbReference type="Proteomes" id="UP000053593">
    <property type="component" value="Unassembled WGS sequence"/>
</dbReference>
<dbReference type="HOGENOM" id="CLU_2061768_0_0_1"/>
<gene>
    <name evidence="1" type="ORF">GYMLUDRAFT_371405</name>
</gene>
<proteinExistence type="predicted"/>
<name>A0A0D0APE8_9AGAR</name>
<organism evidence="1 2">
    <name type="scientific">Collybiopsis luxurians FD-317 M1</name>
    <dbReference type="NCBI Taxonomy" id="944289"/>
    <lineage>
        <taxon>Eukaryota</taxon>
        <taxon>Fungi</taxon>
        <taxon>Dikarya</taxon>
        <taxon>Basidiomycota</taxon>
        <taxon>Agaricomycotina</taxon>
        <taxon>Agaricomycetes</taxon>
        <taxon>Agaricomycetidae</taxon>
        <taxon>Agaricales</taxon>
        <taxon>Marasmiineae</taxon>
        <taxon>Omphalotaceae</taxon>
        <taxon>Collybiopsis</taxon>
        <taxon>Collybiopsis luxurians</taxon>
    </lineage>
</organism>
<dbReference type="AlphaFoldDB" id="A0A0D0APE8"/>
<protein>
    <submittedName>
        <fullName evidence="1">Unplaced genomic scaffold GYMLUscaffold_100, whole genome shotgun sequence</fullName>
    </submittedName>
</protein>
<keyword evidence="2" id="KW-1185">Reference proteome</keyword>